<dbReference type="GO" id="GO:0005743">
    <property type="term" value="C:mitochondrial inner membrane"/>
    <property type="evidence" value="ECO:0007669"/>
    <property type="project" value="UniProtKB-SubCell"/>
</dbReference>
<accession>A0A0U1M1Y4</accession>
<comment type="subunit">
    <text evidence="11">Component of the ubiquinol-cytochrome c oxidoreductase (cytochrome b-c1 complex, complex III, CIII), a multisubunit enzyme composed of 3 respiratory subunits cytochrome b, cytochrome c1 and Rieske protein, 2 core protein subunits, and additional low-molecular weight protein subunits. The complex exists as an obligatory dimer and forms supercomplexes (SCs) in the inner mitochondrial membrane with cytochrome c oxidase (complex IV, CIV).</text>
</comment>
<dbReference type="GO" id="GO:0045275">
    <property type="term" value="C:respiratory chain complex III"/>
    <property type="evidence" value="ECO:0007669"/>
    <property type="project" value="UniProtKB-UniRule"/>
</dbReference>
<dbReference type="OrthoDB" id="6683853at2759"/>
<dbReference type="STRING" id="28573.A0A0U1M1Y4"/>
<evidence type="ECO:0000256" key="3">
    <source>
        <dbReference type="ARBA" id="ARBA00022448"/>
    </source>
</evidence>
<sequence>MVAFANPKAGHWAGPFGSPGTPIPQKYIAFYALSPNRQRIWAGAAGAAVFNTFRRFRHQVFYVAPPFMIAYGSMNWAIERYSSSQLNVFERKWASDMALETSTSTQSLAEKRRGVQTRATE</sequence>
<evidence type="ECO:0000256" key="4">
    <source>
        <dbReference type="ARBA" id="ARBA00022660"/>
    </source>
</evidence>
<keyword evidence="9 11" id="KW-0496">Mitochondrion</keyword>
<name>A0A0U1M1Y4_TALIS</name>
<keyword evidence="6 11" id="KW-0999">Mitochondrion inner membrane</keyword>
<keyword evidence="4 11" id="KW-0679">Respiratory chain</keyword>
<dbReference type="OMA" id="LWADERQ"/>
<evidence type="ECO:0000256" key="6">
    <source>
        <dbReference type="ARBA" id="ARBA00022792"/>
    </source>
</evidence>
<dbReference type="SUPFAM" id="SSF81508">
    <property type="entry name" value="Ubiquinone-binding protein QP-C of cytochrome bc1 complex (Ubiquinol-cytochrome c reductase)"/>
    <property type="match status" value="1"/>
</dbReference>
<dbReference type="InterPro" id="IPR004205">
    <property type="entry name" value="Cyt_bc1_su8"/>
</dbReference>
<organism evidence="12 13">
    <name type="scientific">Talaromyces islandicus</name>
    <name type="common">Penicillium islandicum</name>
    <dbReference type="NCBI Taxonomy" id="28573"/>
    <lineage>
        <taxon>Eukaryota</taxon>
        <taxon>Fungi</taxon>
        <taxon>Dikarya</taxon>
        <taxon>Ascomycota</taxon>
        <taxon>Pezizomycotina</taxon>
        <taxon>Eurotiomycetes</taxon>
        <taxon>Eurotiomycetidae</taxon>
        <taxon>Eurotiales</taxon>
        <taxon>Trichocomaceae</taxon>
        <taxon>Talaromyces</taxon>
        <taxon>Talaromyces sect. Islandici</taxon>
    </lineage>
</organism>
<evidence type="ECO:0000313" key="12">
    <source>
        <dbReference type="EMBL" id="CRG89593.1"/>
    </source>
</evidence>
<keyword evidence="7 11" id="KW-0249">Electron transport</keyword>
<dbReference type="Gene3D" id="1.20.5.210">
    <property type="entry name" value="Cytochrome b-c1 complex subunit 8"/>
    <property type="match status" value="1"/>
</dbReference>
<reference evidence="12 13" key="1">
    <citation type="submission" date="2015-04" db="EMBL/GenBank/DDBJ databases">
        <authorList>
            <person name="Syromyatnikov M.Y."/>
            <person name="Popov V.N."/>
        </authorList>
    </citation>
    <scope>NUCLEOTIDE SEQUENCE [LARGE SCALE GENOMIC DNA]</scope>
    <source>
        <strain evidence="12">WF-38-12</strain>
    </source>
</reference>
<evidence type="ECO:0000256" key="2">
    <source>
        <dbReference type="ARBA" id="ARBA00007668"/>
    </source>
</evidence>
<dbReference type="GO" id="GO:0006122">
    <property type="term" value="P:mitochondrial electron transport, ubiquinol to cytochrome c"/>
    <property type="evidence" value="ECO:0007669"/>
    <property type="project" value="UniProtKB-UniRule"/>
</dbReference>
<comment type="function">
    <text evidence="11">Component of the ubiquinol-cytochrome c oxidoreductase, a multisubunit transmembrane complex that is part of the mitochondrial electron transport chain which drives oxidative phosphorylation. The complex plays an important role in the uptake of multiple carbon sources present in different host niches.</text>
</comment>
<evidence type="ECO:0000256" key="9">
    <source>
        <dbReference type="ARBA" id="ARBA00023128"/>
    </source>
</evidence>
<keyword evidence="8" id="KW-1133">Transmembrane helix</keyword>
<dbReference type="EMBL" id="CVMT01000006">
    <property type="protein sequence ID" value="CRG89593.1"/>
    <property type="molecule type" value="Genomic_DNA"/>
</dbReference>
<proteinExistence type="inferred from homology"/>
<evidence type="ECO:0000256" key="8">
    <source>
        <dbReference type="ARBA" id="ARBA00022989"/>
    </source>
</evidence>
<evidence type="ECO:0000256" key="5">
    <source>
        <dbReference type="ARBA" id="ARBA00022692"/>
    </source>
</evidence>
<comment type="subcellular location">
    <subcellularLocation>
        <location evidence="1 11">Mitochondrion inner membrane</location>
        <topology evidence="1 11">Single-pass membrane protein</topology>
    </subcellularLocation>
</comment>
<keyword evidence="3 11" id="KW-0813">Transport</keyword>
<dbReference type="Pfam" id="PF02939">
    <property type="entry name" value="UcrQ"/>
    <property type="match status" value="1"/>
</dbReference>
<gene>
    <name evidence="12" type="ORF">PISL3812_06631</name>
</gene>
<comment type="similarity">
    <text evidence="2 11">Belongs to the UQCRQ/QCR8 family.</text>
</comment>
<keyword evidence="13" id="KW-1185">Reference proteome</keyword>
<dbReference type="InterPro" id="IPR036642">
    <property type="entry name" value="Cyt_bc1_su8_sf"/>
</dbReference>
<keyword evidence="5" id="KW-0812">Transmembrane</keyword>
<dbReference type="Proteomes" id="UP000054383">
    <property type="component" value="Unassembled WGS sequence"/>
</dbReference>
<protein>
    <recommendedName>
        <fullName evidence="11">Cytochrome b-c1 complex subunit 8</fullName>
    </recommendedName>
    <alternativeName>
        <fullName evidence="11">Complex III subunit 8</fullName>
    </alternativeName>
</protein>
<evidence type="ECO:0000256" key="10">
    <source>
        <dbReference type="ARBA" id="ARBA00023136"/>
    </source>
</evidence>
<dbReference type="PANTHER" id="PTHR12119:SF2">
    <property type="entry name" value="CYTOCHROME B-C1 COMPLEX SUBUNIT 8"/>
    <property type="match status" value="1"/>
</dbReference>
<keyword evidence="10" id="KW-0472">Membrane</keyword>
<evidence type="ECO:0000256" key="7">
    <source>
        <dbReference type="ARBA" id="ARBA00022982"/>
    </source>
</evidence>
<dbReference type="PANTHER" id="PTHR12119">
    <property type="entry name" value="UBIQUINOL-CYTOCHROME C REDUCTASE COMPLEX UBIQUINONE-BINDING PROTEIN QP-C"/>
    <property type="match status" value="1"/>
</dbReference>
<evidence type="ECO:0000256" key="1">
    <source>
        <dbReference type="ARBA" id="ARBA00004434"/>
    </source>
</evidence>
<dbReference type="AlphaFoldDB" id="A0A0U1M1Y4"/>
<evidence type="ECO:0000256" key="11">
    <source>
        <dbReference type="RuleBase" id="RU368118"/>
    </source>
</evidence>
<evidence type="ECO:0000313" key="13">
    <source>
        <dbReference type="Proteomes" id="UP000054383"/>
    </source>
</evidence>